<comment type="subcellular location">
    <subcellularLocation>
        <location evidence="1 8">Nucleus</location>
    </subcellularLocation>
</comment>
<keyword evidence="6 8" id="KW-0539">Nucleus</keyword>
<name>A0AAE1R7C6_9SOLA</name>
<reference evidence="12" key="1">
    <citation type="submission" date="2023-12" db="EMBL/GenBank/DDBJ databases">
        <title>Genome assembly of Anisodus tanguticus.</title>
        <authorList>
            <person name="Wang Y.-J."/>
        </authorList>
    </citation>
    <scope>NUCLEOTIDE SEQUENCE</scope>
    <source>
        <strain evidence="12">KB-2021</strain>
        <tissue evidence="12">Leaf</tissue>
    </source>
</reference>
<sequence>MLKKENFDGSNNWARVCDSCRSTACTVYCRADSAYLCAGCDARIHAASLVASRHERVWVCEACERAPAAFLCKADAASLCASCDADIHSANPLARRHHRVPIMPIPGTLYGPPAVDTVGGGSMMIGGPAGEGTEDDGFLSMIQDADDTTIDEEDEDEDKAASWFLLNPPVKNNNSKNNVNNNNNNNQNNNYGMLFGGEVVDDYLDLAEYGGDSQFNDQYSGNQQQQHYSAPQKSYGGDRVVPVQDGKGKSLILYHQQQQQHSHHLKFQLGMEYDNSNTGYGYPATMSHSVSISSMDVSVVPESALSETSNSHPRPPKGTIDLFSGPPIQTPPQLTPMDREARVLRYREKKKNRKFEKTIRYASRKAYAETRPRIKGRFAKRTDVEAEVDQMFSTQLMADSIYGIVPSF</sequence>
<dbReference type="InterPro" id="IPR049808">
    <property type="entry name" value="CONSTANS-like_Bbox1"/>
</dbReference>
<dbReference type="PROSITE" id="PS51017">
    <property type="entry name" value="CCT"/>
    <property type="match status" value="1"/>
</dbReference>
<dbReference type="Pfam" id="PF06203">
    <property type="entry name" value="CCT"/>
    <property type="match status" value="1"/>
</dbReference>
<dbReference type="SMART" id="SM00336">
    <property type="entry name" value="BBOX"/>
    <property type="match status" value="2"/>
</dbReference>
<evidence type="ECO:0000256" key="4">
    <source>
        <dbReference type="ARBA" id="ARBA00022771"/>
    </source>
</evidence>
<evidence type="ECO:0000256" key="7">
    <source>
        <dbReference type="PROSITE-ProRule" id="PRU00024"/>
    </source>
</evidence>
<evidence type="ECO:0000256" key="6">
    <source>
        <dbReference type="ARBA" id="ARBA00023242"/>
    </source>
</evidence>
<feature type="compositionally biased region" description="Polar residues" evidence="9">
    <location>
        <begin position="214"/>
        <end position="232"/>
    </location>
</feature>
<dbReference type="InterPro" id="IPR000315">
    <property type="entry name" value="Znf_B-box"/>
</dbReference>
<evidence type="ECO:0000259" key="11">
    <source>
        <dbReference type="PROSITE" id="PS51017"/>
    </source>
</evidence>
<dbReference type="GO" id="GO:0009909">
    <property type="term" value="P:regulation of flower development"/>
    <property type="evidence" value="ECO:0007669"/>
    <property type="project" value="InterPro"/>
</dbReference>
<dbReference type="GO" id="GO:0003700">
    <property type="term" value="F:DNA-binding transcription factor activity"/>
    <property type="evidence" value="ECO:0007669"/>
    <property type="project" value="TreeGrafter"/>
</dbReference>
<proteinExistence type="inferred from homology"/>
<dbReference type="Proteomes" id="UP001291623">
    <property type="component" value="Unassembled WGS sequence"/>
</dbReference>
<evidence type="ECO:0000313" key="13">
    <source>
        <dbReference type="Proteomes" id="UP001291623"/>
    </source>
</evidence>
<dbReference type="AlphaFoldDB" id="A0AAE1R7C6"/>
<keyword evidence="5" id="KW-0862">Zinc</keyword>
<feature type="domain" description="B box-type" evidence="10">
    <location>
        <begin position="12"/>
        <end position="59"/>
    </location>
</feature>
<feature type="domain" description="B box-type" evidence="10">
    <location>
        <begin position="55"/>
        <end position="102"/>
    </location>
</feature>
<feature type="region of interest" description="Disordered" evidence="9">
    <location>
        <begin position="167"/>
        <end position="187"/>
    </location>
</feature>
<evidence type="ECO:0000256" key="1">
    <source>
        <dbReference type="ARBA" id="ARBA00004123"/>
    </source>
</evidence>
<dbReference type="PROSITE" id="PS50119">
    <property type="entry name" value="ZF_BBOX"/>
    <property type="match status" value="2"/>
</dbReference>
<feature type="domain" description="CCT" evidence="11">
    <location>
        <begin position="339"/>
        <end position="381"/>
    </location>
</feature>
<gene>
    <name evidence="12" type="ORF">RND71_032717</name>
</gene>
<dbReference type="PANTHER" id="PTHR31319:SF39">
    <property type="entry name" value="ZINC FINGER PROTEIN CONSTANS-LIKE 1"/>
    <property type="match status" value="1"/>
</dbReference>
<evidence type="ECO:0000256" key="5">
    <source>
        <dbReference type="ARBA" id="ARBA00022833"/>
    </source>
</evidence>
<evidence type="ECO:0000256" key="9">
    <source>
        <dbReference type="SAM" id="MobiDB-lite"/>
    </source>
</evidence>
<evidence type="ECO:0000259" key="10">
    <source>
        <dbReference type="PROSITE" id="PS50119"/>
    </source>
</evidence>
<comment type="caution">
    <text evidence="12">The sequence shown here is derived from an EMBL/GenBank/DDBJ whole genome shotgun (WGS) entry which is preliminary data.</text>
</comment>
<evidence type="ECO:0000256" key="2">
    <source>
        <dbReference type="ARBA" id="ARBA00010024"/>
    </source>
</evidence>
<keyword evidence="13" id="KW-1185">Reference proteome</keyword>
<organism evidence="12 13">
    <name type="scientific">Anisodus tanguticus</name>
    <dbReference type="NCBI Taxonomy" id="243964"/>
    <lineage>
        <taxon>Eukaryota</taxon>
        <taxon>Viridiplantae</taxon>
        <taxon>Streptophyta</taxon>
        <taxon>Embryophyta</taxon>
        <taxon>Tracheophyta</taxon>
        <taxon>Spermatophyta</taxon>
        <taxon>Magnoliopsida</taxon>
        <taxon>eudicotyledons</taxon>
        <taxon>Gunneridae</taxon>
        <taxon>Pentapetalae</taxon>
        <taxon>asterids</taxon>
        <taxon>lamiids</taxon>
        <taxon>Solanales</taxon>
        <taxon>Solanaceae</taxon>
        <taxon>Solanoideae</taxon>
        <taxon>Hyoscyameae</taxon>
        <taxon>Anisodus</taxon>
    </lineage>
</organism>
<dbReference type="CDD" id="cd19821">
    <property type="entry name" value="Bbox1_BBX-like"/>
    <property type="match status" value="2"/>
</dbReference>
<keyword evidence="3" id="KW-0479">Metal-binding</keyword>
<feature type="region of interest" description="Disordered" evidence="9">
    <location>
        <begin position="214"/>
        <end position="237"/>
    </location>
</feature>
<evidence type="ECO:0000256" key="8">
    <source>
        <dbReference type="PROSITE-ProRule" id="PRU00357"/>
    </source>
</evidence>
<dbReference type="PANTHER" id="PTHR31319">
    <property type="entry name" value="ZINC FINGER PROTEIN CONSTANS-LIKE 4"/>
    <property type="match status" value="1"/>
</dbReference>
<dbReference type="Pfam" id="PF00643">
    <property type="entry name" value="zf-B_box"/>
    <property type="match status" value="1"/>
</dbReference>
<dbReference type="GO" id="GO:0008270">
    <property type="term" value="F:zinc ion binding"/>
    <property type="evidence" value="ECO:0007669"/>
    <property type="project" value="UniProtKB-KW"/>
</dbReference>
<dbReference type="InterPro" id="IPR010402">
    <property type="entry name" value="CCT_domain"/>
</dbReference>
<evidence type="ECO:0000256" key="3">
    <source>
        <dbReference type="ARBA" id="ARBA00022723"/>
    </source>
</evidence>
<dbReference type="EMBL" id="JAVYJV010000018">
    <property type="protein sequence ID" value="KAK4346378.1"/>
    <property type="molecule type" value="Genomic_DNA"/>
</dbReference>
<dbReference type="GO" id="GO:0005634">
    <property type="term" value="C:nucleus"/>
    <property type="evidence" value="ECO:0007669"/>
    <property type="project" value="UniProtKB-SubCell"/>
</dbReference>
<protein>
    <submittedName>
        <fullName evidence="12">Uncharacterized protein</fullName>
    </submittedName>
</protein>
<evidence type="ECO:0000313" key="12">
    <source>
        <dbReference type="EMBL" id="KAK4346378.1"/>
    </source>
</evidence>
<comment type="similarity">
    <text evidence="2">Belongs to the CONSTANS family.</text>
</comment>
<accession>A0AAE1R7C6</accession>
<dbReference type="GO" id="GO:2000028">
    <property type="term" value="P:regulation of photoperiodism, flowering"/>
    <property type="evidence" value="ECO:0007669"/>
    <property type="project" value="TreeGrafter"/>
</dbReference>
<keyword evidence="4 7" id="KW-0863">Zinc-finger</keyword>
<dbReference type="InterPro" id="IPR045281">
    <property type="entry name" value="CONSTANS-like"/>
</dbReference>